<keyword evidence="3" id="KW-1185">Reference proteome</keyword>
<dbReference type="Proteomes" id="UP001153328">
    <property type="component" value="Unassembled WGS sequence"/>
</dbReference>
<protein>
    <submittedName>
        <fullName evidence="2">Uncharacterized protein</fullName>
    </submittedName>
</protein>
<evidence type="ECO:0000256" key="1">
    <source>
        <dbReference type="SAM" id="MobiDB-lite"/>
    </source>
</evidence>
<sequence>MGAGARAAGLRQAVHPRLADVRRLGLGPQRRRPPARAAAGGRGAVQGALRGGVRAADRHPLVVARTVGTAKAPVG</sequence>
<gene>
    <name evidence="2" type="ORF">SBRY_30767</name>
</gene>
<reference evidence="2" key="1">
    <citation type="submission" date="2021-06" db="EMBL/GenBank/DDBJ databases">
        <authorList>
            <person name="Arsene-Ploetze F."/>
        </authorList>
    </citation>
    <scope>NUCLEOTIDE SEQUENCE</scope>
    <source>
        <strain evidence="2">SBRY1</strain>
    </source>
</reference>
<proteinExistence type="predicted"/>
<organism evidence="2 3">
    <name type="scientific">Actinacidiphila bryophytorum</name>
    <dbReference type="NCBI Taxonomy" id="1436133"/>
    <lineage>
        <taxon>Bacteria</taxon>
        <taxon>Bacillati</taxon>
        <taxon>Actinomycetota</taxon>
        <taxon>Actinomycetes</taxon>
        <taxon>Kitasatosporales</taxon>
        <taxon>Streptomycetaceae</taxon>
        <taxon>Actinacidiphila</taxon>
    </lineage>
</organism>
<dbReference type="EMBL" id="CAJVAX010000017">
    <property type="protein sequence ID" value="CAG7643227.1"/>
    <property type="molecule type" value="Genomic_DNA"/>
</dbReference>
<name>A0A9W4H1M1_9ACTN</name>
<dbReference type="AlphaFoldDB" id="A0A9W4H1M1"/>
<feature type="region of interest" description="Disordered" evidence="1">
    <location>
        <begin position="21"/>
        <end position="44"/>
    </location>
</feature>
<comment type="caution">
    <text evidence="2">The sequence shown here is derived from an EMBL/GenBank/DDBJ whole genome shotgun (WGS) entry which is preliminary data.</text>
</comment>
<accession>A0A9W4H1M1</accession>
<evidence type="ECO:0000313" key="2">
    <source>
        <dbReference type="EMBL" id="CAG7643227.1"/>
    </source>
</evidence>
<feature type="compositionally biased region" description="Low complexity" evidence="1">
    <location>
        <begin position="35"/>
        <end position="44"/>
    </location>
</feature>
<evidence type="ECO:0000313" key="3">
    <source>
        <dbReference type="Proteomes" id="UP001153328"/>
    </source>
</evidence>